<dbReference type="InterPro" id="IPR036869">
    <property type="entry name" value="J_dom_sf"/>
</dbReference>
<dbReference type="GO" id="GO:0001671">
    <property type="term" value="F:ATPase activator activity"/>
    <property type="evidence" value="ECO:0007669"/>
    <property type="project" value="TreeGrafter"/>
</dbReference>
<accession>A0A2P6VLC5</accession>
<dbReference type="STRING" id="554055.A0A2P6VLC5"/>
<dbReference type="InterPro" id="IPR036671">
    <property type="entry name" value="DPH_MB_sf"/>
</dbReference>
<evidence type="ECO:0000259" key="4">
    <source>
        <dbReference type="PROSITE" id="PS51074"/>
    </source>
</evidence>
<dbReference type="PANTHER" id="PTHR45255:SF1">
    <property type="entry name" value="DNAJ HOMOLOG SUBFAMILY C MEMBER 24"/>
    <property type="match status" value="1"/>
</dbReference>
<dbReference type="AlphaFoldDB" id="A0A2P6VLC5"/>
<dbReference type="Proteomes" id="UP000239649">
    <property type="component" value="Unassembled WGS sequence"/>
</dbReference>
<dbReference type="PANTHER" id="PTHR45255">
    <property type="entry name" value="DNAJ HOMOLOG SUBFAMILY C MEMBER 24"/>
    <property type="match status" value="1"/>
</dbReference>
<proteinExistence type="predicted"/>
<evidence type="ECO:0000256" key="2">
    <source>
        <dbReference type="ARBA" id="ARBA00022833"/>
    </source>
</evidence>
<name>A0A2P6VLC5_9CHLO</name>
<gene>
    <name evidence="5" type="ORF">C2E20_1887</name>
</gene>
<keyword evidence="2" id="KW-0862">Zinc</keyword>
<comment type="caution">
    <text evidence="5">The sequence shown here is derived from an EMBL/GenBank/DDBJ whole genome shotgun (WGS) entry which is preliminary data.</text>
</comment>
<dbReference type="GO" id="GO:0008198">
    <property type="term" value="F:ferrous iron binding"/>
    <property type="evidence" value="ECO:0007669"/>
    <property type="project" value="TreeGrafter"/>
</dbReference>
<reference evidence="5 6" key="1">
    <citation type="journal article" date="2018" name="Plant J.">
        <title>Genome sequences of Chlorella sorokiniana UTEX 1602 and Micractinium conductrix SAG 241.80: implications to maltose excretion by a green alga.</title>
        <authorList>
            <person name="Arriola M.B."/>
            <person name="Velmurugan N."/>
            <person name="Zhang Y."/>
            <person name="Plunkett M.H."/>
            <person name="Hondzo H."/>
            <person name="Barney B.M."/>
        </authorList>
    </citation>
    <scope>NUCLEOTIDE SEQUENCE [LARGE SCALE GENOMIC DNA]</scope>
    <source>
        <strain evidence="5 6">SAG 241.80</strain>
    </source>
</reference>
<keyword evidence="1" id="KW-0479">Metal-binding</keyword>
<feature type="domain" description="DPH-type MB" evidence="4">
    <location>
        <begin position="68"/>
        <end position="137"/>
    </location>
</feature>
<protein>
    <submittedName>
        <fullName evidence="5">DPH4-like protein</fullName>
    </submittedName>
</protein>
<dbReference type="InterPro" id="IPR007872">
    <property type="entry name" value="DPH_MB_dom"/>
</dbReference>
<dbReference type="Pfam" id="PF05207">
    <property type="entry name" value="Zn_ribbon_CSL"/>
    <property type="match status" value="1"/>
</dbReference>
<evidence type="ECO:0000256" key="3">
    <source>
        <dbReference type="ARBA" id="ARBA00023004"/>
    </source>
</evidence>
<keyword evidence="3" id="KW-0408">Iron</keyword>
<evidence type="ECO:0000313" key="5">
    <source>
        <dbReference type="EMBL" id="PSC74865.1"/>
    </source>
</evidence>
<dbReference type="EMBL" id="LHPF02000003">
    <property type="protein sequence ID" value="PSC74865.1"/>
    <property type="molecule type" value="Genomic_DNA"/>
</dbReference>
<evidence type="ECO:0000256" key="1">
    <source>
        <dbReference type="ARBA" id="ARBA00022723"/>
    </source>
</evidence>
<evidence type="ECO:0000313" key="6">
    <source>
        <dbReference type="Proteomes" id="UP000239649"/>
    </source>
</evidence>
<organism evidence="5 6">
    <name type="scientific">Micractinium conductrix</name>
    <dbReference type="NCBI Taxonomy" id="554055"/>
    <lineage>
        <taxon>Eukaryota</taxon>
        <taxon>Viridiplantae</taxon>
        <taxon>Chlorophyta</taxon>
        <taxon>core chlorophytes</taxon>
        <taxon>Trebouxiophyceae</taxon>
        <taxon>Chlorellales</taxon>
        <taxon>Chlorellaceae</taxon>
        <taxon>Chlorella clade</taxon>
        <taxon>Micractinium</taxon>
    </lineage>
</organism>
<dbReference type="Gene3D" id="3.10.660.10">
    <property type="entry name" value="DPH Zinc finger"/>
    <property type="match status" value="1"/>
</dbReference>
<dbReference type="Gene3D" id="1.10.287.110">
    <property type="entry name" value="DnaJ domain"/>
    <property type="match status" value="1"/>
</dbReference>
<sequence>MMRLKKDPRFKEAAAASASASSSASASASAGAHFLLVQQAWEVLQDPVLRAAYDRRRALHAARQQVAINETVEWEEMEAEGQRCHAWPCRCGGAFLLLDEDAQAAGGGTAEEEGAAAPPELVVPCSTCSLHIRVLLPPPGSAAAR</sequence>
<dbReference type="PROSITE" id="PS51074">
    <property type="entry name" value="DPH_MB"/>
    <property type="match status" value="1"/>
</dbReference>
<keyword evidence="6" id="KW-1185">Reference proteome</keyword>
<dbReference type="SUPFAM" id="SSF144217">
    <property type="entry name" value="CSL zinc finger"/>
    <property type="match status" value="1"/>
</dbReference>
<dbReference type="SUPFAM" id="SSF46565">
    <property type="entry name" value="Chaperone J-domain"/>
    <property type="match status" value="1"/>
</dbReference>
<dbReference type="OrthoDB" id="513584at2759"/>